<proteinExistence type="predicted"/>
<comment type="caution">
    <text evidence="2">The sequence shown here is derived from an EMBL/GenBank/DDBJ whole genome shotgun (WGS) entry which is preliminary data.</text>
</comment>
<dbReference type="Pfam" id="PF12796">
    <property type="entry name" value="Ank_2"/>
    <property type="match status" value="1"/>
</dbReference>
<dbReference type="InterPro" id="IPR002110">
    <property type="entry name" value="Ankyrin_rpt"/>
</dbReference>
<keyword evidence="1" id="KW-0040">ANK repeat</keyword>
<dbReference type="STRING" id="1209962.L0PGQ9"/>
<dbReference type="InterPro" id="IPR036770">
    <property type="entry name" value="Ankyrin_rpt-contain_sf"/>
</dbReference>
<dbReference type="SMART" id="SM00248">
    <property type="entry name" value="ANK"/>
    <property type="match status" value="2"/>
</dbReference>
<accession>L0PGQ9</accession>
<feature type="repeat" description="ANK" evidence="1">
    <location>
        <begin position="186"/>
        <end position="209"/>
    </location>
</feature>
<dbReference type="Proteomes" id="UP000010422">
    <property type="component" value="Unassembled WGS sequence"/>
</dbReference>
<dbReference type="PROSITE" id="PS50088">
    <property type="entry name" value="ANK_REPEAT"/>
    <property type="match status" value="1"/>
</dbReference>
<protein>
    <submittedName>
        <fullName evidence="2">Uncharacterized protein</fullName>
    </submittedName>
</protein>
<sequence>MLLDQYLKLPDYNQKLSRISVLLRRWDIYLDTIYVLKVISSDWSVENISEKYDSQLIKSLYRGCCAFYDYSNLIMKIIDKEQLSDKTEDLMLINALDLSRKVGTEESLKTFRLLEAFRLGDTQAVDKWFFAYEKDLIEDCTRTPSSSIKAFDLFSPLILAVQCASISIVEHILSKSIVDVNYKDDHGNTALHLAAHMGRFDVVKMLLRNVNKQAYELCTSPEIYHYMTW</sequence>
<evidence type="ECO:0000256" key="1">
    <source>
        <dbReference type="PROSITE-ProRule" id="PRU00023"/>
    </source>
</evidence>
<evidence type="ECO:0000313" key="3">
    <source>
        <dbReference type="Proteomes" id="UP000010422"/>
    </source>
</evidence>
<name>L0PGQ9_PNEJI</name>
<dbReference type="InParanoid" id="L0PGQ9"/>
<dbReference type="VEuPathDB" id="FungiDB:PNEJI1_003414"/>
<evidence type="ECO:0000313" key="2">
    <source>
        <dbReference type="EMBL" id="CCJ31402.1"/>
    </source>
</evidence>
<dbReference type="AlphaFoldDB" id="L0PGQ9"/>
<dbReference type="PROSITE" id="PS50297">
    <property type="entry name" value="ANK_REP_REGION"/>
    <property type="match status" value="1"/>
</dbReference>
<dbReference type="Gene3D" id="1.25.40.20">
    <property type="entry name" value="Ankyrin repeat-containing domain"/>
    <property type="match status" value="1"/>
</dbReference>
<dbReference type="EMBL" id="CAKM01000297">
    <property type="protein sequence ID" value="CCJ31402.1"/>
    <property type="molecule type" value="Genomic_DNA"/>
</dbReference>
<reference evidence="2 3" key="1">
    <citation type="journal article" date="2012" name="MBio">
        <title>De novo assembly of the Pneumocystis jirovecii genome from a single bronchoalveolar lavage fluid specimen from a patient.</title>
        <authorList>
            <person name="Cisse O.H."/>
            <person name="Pagni M."/>
            <person name="Hauser P.M."/>
        </authorList>
    </citation>
    <scope>NUCLEOTIDE SEQUENCE [LARGE SCALE GENOMIC DNA]</scope>
    <source>
        <strain evidence="2 3">SE8</strain>
    </source>
</reference>
<gene>
    <name evidence="2" type="ORF">PNEJI1_003414</name>
</gene>
<organism evidence="3">
    <name type="scientific">Pneumocystis jirovecii</name>
    <name type="common">Human pneumocystis pneumonia agent</name>
    <dbReference type="NCBI Taxonomy" id="42068"/>
    <lineage>
        <taxon>Eukaryota</taxon>
        <taxon>Fungi</taxon>
        <taxon>Dikarya</taxon>
        <taxon>Ascomycota</taxon>
        <taxon>Taphrinomycotina</taxon>
        <taxon>Pneumocystomycetes</taxon>
        <taxon>Pneumocystaceae</taxon>
        <taxon>Pneumocystis</taxon>
    </lineage>
</organism>
<dbReference type="SUPFAM" id="SSF48403">
    <property type="entry name" value="Ankyrin repeat"/>
    <property type="match status" value="1"/>
</dbReference>